<name>A0A432VUK0_9GAMM</name>
<evidence type="ECO:0000256" key="2">
    <source>
        <dbReference type="ARBA" id="ARBA00012417"/>
    </source>
</evidence>
<evidence type="ECO:0000256" key="7">
    <source>
        <dbReference type="ARBA" id="ARBA00026073"/>
    </source>
</evidence>
<comment type="function">
    <text evidence="6">DNA polymerase III is a complex, multichain enzyme responsible for most of the replicative synthesis in bacteria. The epsilon subunit contain the editing function and is a proofreading 3'-5' exonuclease.</text>
</comment>
<evidence type="ECO:0000313" key="11">
    <source>
        <dbReference type="EMBL" id="RUO20216.1"/>
    </source>
</evidence>
<organism evidence="11 12">
    <name type="scientific">Aliidiomarina haloalkalitolerans</name>
    <dbReference type="NCBI Taxonomy" id="859059"/>
    <lineage>
        <taxon>Bacteria</taxon>
        <taxon>Pseudomonadati</taxon>
        <taxon>Pseudomonadota</taxon>
        <taxon>Gammaproteobacteria</taxon>
        <taxon>Alteromonadales</taxon>
        <taxon>Idiomarinaceae</taxon>
        <taxon>Aliidiomarina</taxon>
    </lineage>
</organism>
<dbReference type="SMART" id="SM00479">
    <property type="entry name" value="EXOIII"/>
    <property type="match status" value="1"/>
</dbReference>
<dbReference type="GO" id="GO:0045004">
    <property type="term" value="P:DNA replication proofreading"/>
    <property type="evidence" value="ECO:0007669"/>
    <property type="project" value="TreeGrafter"/>
</dbReference>
<dbReference type="InterPro" id="IPR014883">
    <property type="entry name" value="VRR_NUC"/>
</dbReference>
<dbReference type="FunFam" id="3.30.420.10:FF:000045">
    <property type="entry name" value="3'-5' exonuclease DinG"/>
    <property type="match status" value="1"/>
</dbReference>
<comment type="caution">
    <text evidence="11">The sequence shown here is derived from an EMBL/GenBank/DDBJ whole genome shotgun (WGS) entry which is preliminary data.</text>
</comment>
<dbReference type="AlphaFoldDB" id="A0A432VUK0"/>
<dbReference type="InterPro" id="IPR012337">
    <property type="entry name" value="RNaseH-like_sf"/>
</dbReference>
<dbReference type="GO" id="GO:0003677">
    <property type="term" value="F:DNA binding"/>
    <property type="evidence" value="ECO:0007669"/>
    <property type="project" value="InterPro"/>
</dbReference>
<evidence type="ECO:0000313" key="12">
    <source>
        <dbReference type="Proteomes" id="UP000288212"/>
    </source>
</evidence>
<sequence>MQAAQPTGYLAEQEYGNLLYQLGKFALAENHQELALQLFQRSPDPRAIEKYLRLLYQAGETLTVENRLNEIIENPESEHLLYFALDFLQRKFEKKRTSILTDILRSCDAPVTLDEAHKDQVEKGMQRHYQRRGALVWRTENRMWRALFGMTFWHLLFREGNGFCNEFDRLPLALREQSFWRENEEDIRSLFAELDSPGKWLRHLMAVAAQFYGTANGVFRWHNSLLEIFSHVLQHTPVHALAQVLTEMSQDYLQRNDGYPDLLVIEDGQLRFEEIKAPGDSLRRNQLMSMRRLQQAGFNVVVQTVQWQVDPEQPYIVVDVETTGGAQGYHRIIEIGLVKVCGGKIVDEWQSLINPERHIPRFITELTGINNDMVATAPKFHEVFAQLEAFFADAIFVAHNVNFDYSFFRSEYERLGHIFKLPKICTVQRMRQHFPGLASYSLGALCQTFDIQLTNHHRALDDARAAAELLLLTQARATEQLR</sequence>
<keyword evidence="12" id="KW-1185">Reference proteome</keyword>
<dbReference type="GO" id="GO:0008408">
    <property type="term" value="F:3'-5' exonuclease activity"/>
    <property type="evidence" value="ECO:0007669"/>
    <property type="project" value="TreeGrafter"/>
</dbReference>
<gene>
    <name evidence="11" type="ORF">CWE06_06205</name>
</gene>
<evidence type="ECO:0000256" key="1">
    <source>
        <dbReference type="ARBA" id="ARBA00001946"/>
    </source>
</evidence>
<reference evidence="11 12" key="1">
    <citation type="journal article" date="2011" name="Front. Microbiol.">
        <title>Genomic signatures of strain selection and enhancement in Bacillus atrophaeus var. globigii, a historical biowarfare simulant.</title>
        <authorList>
            <person name="Gibbons H.S."/>
            <person name="Broomall S.M."/>
            <person name="McNew L.A."/>
            <person name="Daligault H."/>
            <person name="Chapman C."/>
            <person name="Bruce D."/>
            <person name="Karavis M."/>
            <person name="Krepps M."/>
            <person name="McGregor P.A."/>
            <person name="Hong C."/>
            <person name="Park K.H."/>
            <person name="Akmal A."/>
            <person name="Feldman A."/>
            <person name="Lin J.S."/>
            <person name="Chang W.E."/>
            <person name="Higgs B.W."/>
            <person name="Demirev P."/>
            <person name="Lindquist J."/>
            <person name="Liem A."/>
            <person name="Fochler E."/>
            <person name="Read T.D."/>
            <person name="Tapia R."/>
            <person name="Johnson S."/>
            <person name="Bishop-Lilly K.A."/>
            <person name="Detter C."/>
            <person name="Han C."/>
            <person name="Sozhamannan S."/>
            <person name="Rosenzweig C.N."/>
            <person name="Skowronski E.W."/>
        </authorList>
    </citation>
    <scope>NUCLEOTIDE SEQUENCE [LARGE SCALE GENOMIC DNA]</scope>
    <source>
        <strain evidence="11 12">AK5</strain>
    </source>
</reference>
<dbReference type="CDD" id="cd06127">
    <property type="entry name" value="DEDDh"/>
    <property type="match status" value="1"/>
</dbReference>
<dbReference type="NCBIfam" id="TIGR00573">
    <property type="entry name" value="dnaq"/>
    <property type="match status" value="1"/>
</dbReference>
<proteinExistence type="predicted"/>
<keyword evidence="3" id="KW-0540">Nuclease</keyword>
<comment type="cofactor">
    <cofactor evidence="1">
        <name>Mg(2+)</name>
        <dbReference type="ChEBI" id="CHEBI:18420"/>
    </cofactor>
</comment>
<dbReference type="InterPro" id="IPR036397">
    <property type="entry name" value="RNaseH_sf"/>
</dbReference>
<dbReference type="PANTHER" id="PTHR30231:SF37">
    <property type="entry name" value="EXODEOXYRIBONUCLEASE 10"/>
    <property type="match status" value="1"/>
</dbReference>
<keyword evidence="4" id="KW-0378">Hydrolase</keyword>
<evidence type="ECO:0000256" key="5">
    <source>
        <dbReference type="ARBA" id="ARBA00022839"/>
    </source>
</evidence>
<dbReference type="GO" id="GO:0003887">
    <property type="term" value="F:DNA-directed DNA polymerase activity"/>
    <property type="evidence" value="ECO:0007669"/>
    <property type="project" value="UniProtKB-EC"/>
</dbReference>
<dbReference type="InterPro" id="IPR013520">
    <property type="entry name" value="Ribonucl_H"/>
</dbReference>
<protein>
    <recommendedName>
        <fullName evidence="2">DNA-directed DNA polymerase</fullName>
        <ecNumber evidence="2">2.7.7.7</ecNumber>
    </recommendedName>
</protein>
<evidence type="ECO:0000256" key="3">
    <source>
        <dbReference type="ARBA" id="ARBA00022722"/>
    </source>
</evidence>
<evidence type="ECO:0000256" key="6">
    <source>
        <dbReference type="ARBA" id="ARBA00025483"/>
    </source>
</evidence>
<evidence type="ECO:0000256" key="8">
    <source>
        <dbReference type="ARBA" id="ARBA00049244"/>
    </source>
</evidence>
<dbReference type="EMBL" id="PIPI01000003">
    <property type="protein sequence ID" value="RUO20216.1"/>
    <property type="molecule type" value="Genomic_DNA"/>
</dbReference>
<feature type="domain" description="VRR-NUC" evidence="10">
    <location>
        <begin position="182"/>
        <end position="307"/>
    </location>
</feature>
<dbReference type="SMART" id="SM00990">
    <property type="entry name" value="VRR_NUC"/>
    <property type="match status" value="1"/>
</dbReference>
<dbReference type="GO" id="GO:0005829">
    <property type="term" value="C:cytosol"/>
    <property type="evidence" value="ECO:0007669"/>
    <property type="project" value="TreeGrafter"/>
</dbReference>
<dbReference type="InterPro" id="IPR011856">
    <property type="entry name" value="tRNA_endonuc-like_dom_sf"/>
</dbReference>
<comment type="catalytic activity">
    <reaction evidence="8">
        <text>DNA(n) + a 2'-deoxyribonucleoside 5'-triphosphate = DNA(n+1) + diphosphate</text>
        <dbReference type="Rhea" id="RHEA:22508"/>
        <dbReference type="Rhea" id="RHEA-COMP:17339"/>
        <dbReference type="Rhea" id="RHEA-COMP:17340"/>
        <dbReference type="ChEBI" id="CHEBI:33019"/>
        <dbReference type="ChEBI" id="CHEBI:61560"/>
        <dbReference type="ChEBI" id="CHEBI:173112"/>
        <dbReference type="EC" id="2.7.7.7"/>
    </reaction>
</comment>
<keyword evidence="5" id="KW-0269">Exonuclease</keyword>
<dbReference type="Gene3D" id="3.30.420.10">
    <property type="entry name" value="Ribonuclease H-like superfamily/Ribonuclease H"/>
    <property type="match status" value="1"/>
</dbReference>
<evidence type="ECO:0000259" key="10">
    <source>
        <dbReference type="SMART" id="SM00990"/>
    </source>
</evidence>
<dbReference type="PANTHER" id="PTHR30231">
    <property type="entry name" value="DNA POLYMERASE III SUBUNIT EPSILON"/>
    <property type="match status" value="1"/>
</dbReference>
<feature type="domain" description="Exonuclease" evidence="9">
    <location>
        <begin position="314"/>
        <end position="479"/>
    </location>
</feature>
<dbReference type="SUPFAM" id="SSF53098">
    <property type="entry name" value="Ribonuclease H-like"/>
    <property type="match status" value="1"/>
</dbReference>
<evidence type="ECO:0000256" key="4">
    <source>
        <dbReference type="ARBA" id="ARBA00022801"/>
    </source>
</evidence>
<dbReference type="Gene3D" id="3.40.1350.10">
    <property type="match status" value="1"/>
</dbReference>
<dbReference type="Pfam" id="PF08774">
    <property type="entry name" value="VRR_NUC"/>
    <property type="match status" value="1"/>
</dbReference>
<accession>A0A432VUK0</accession>
<dbReference type="EC" id="2.7.7.7" evidence="2"/>
<evidence type="ECO:0000259" key="9">
    <source>
        <dbReference type="SMART" id="SM00479"/>
    </source>
</evidence>
<dbReference type="Pfam" id="PF00929">
    <property type="entry name" value="RNase_T"/>
    <property type="match status" value="1"/>
</dbReference>
<dbReference type="Proteomes" id="UP000288212">
    <property type="component" value="Unassembled WGS sequence"/>
</dbReference>
<comment type="subunit">
    <text evidence="7">DNA polymerase III contains a core (composed of alpha, epsilon and theta chains) that associates with a tau subunit. This core dimerizes to form the POLIII' complex. PolIII' associates with the gamma complex (composed of gamma, delta, delta', psi and chi chains) and with the beta chain to form the complete DNA polymerase III complex.</text>
</comment>
<dbReference type="InterPro" id="IPR006054">
    <property type="entry name" value="DnaQ"/>
</dbReference>